<evidence type="ECO:0000256" key="5">
    <source>
        <dbReference type="ARBA" id="ARBA00022725"/>
    </source>
</evidence>
<accession>A0A8C9R1Q2</accession>
<keyword evidence="11" id="KW-0325">Glycoprotein</keyword>
<feature type="transmembrane region" description="Helical" evidence="13">
    <location>
        <begin position="86"/>
        <end position="108"/>
    </location>
</feature>
<evidence type="ECO:0000256" key="13">
    <source>
        <dbReference type="SAM" id="Phobius"/>
    </source>
</evidence>
<evidence type="ECO:0000256" key="12">
    <source>
        <dbReference type="ARBA" id="ARBA00023224"/>
    </source>
</evidence>
<proteinExistence type="predicted"/>
<keyword evidence="8 13" id="KW-0472">Membrane</keyword>
<feature type="transmembrane region" description="Helical" evidence="13">
    <location>
        <begin position="167"/>
        <end position="184"/>
    </location>
</feature>
<dbReference type="PANTHER" id="PTHR26450:SF87">
    <property type="entry name" value="OLFACTORY RECEPTOR 51F2"/>
    <property type="match status" value="1"/>
</dbReference>
<keyword evidence="16" id="KW-1185">Reference proteome</keyword>
<keyword evidence="6 13" id="KW-1133">Transmembrane helix</keyword>
<evidence type="ECO:0000256" key="11">
    <source>
        <dbReference type="ARBA" id="ARBA00023180"/>
    </source>
</evidence>
<keyword evidence="4 13" id="KW-0812">Transmembrane</keyword>
<feature type="transmembrane region" description="Helical" evidence="13">
    <location>
        <begin position="52"/>
        <end position="74"/>
    </location>
</feature>
<dbReference type="InterPro" id="IPR000276">
    <property type="entry name" value="GPCR_Rhodpsn"/>
</dbReference>
<name>A0A8C9R1Q2_SCLFO</name>
<dbReference type="InterPro" id="IPR017452">
    <property type="entry name" value="GPCR_Rhodpsn_7TM"/>
</dbReference>
<dbReference type="Ensembl" id="ENSSFOT00015004816.2">
    <property type="protein sequence ID" value="ENSSFOP00015004739.2"/>
    <property type="gene ID" value="ENSSFOG00015003063.2"/>
</dbReference>
<comment type="subcellular location">
    <subcellularLocation>
        <location evidence="1">Cell membrane</location>
        <topology evidence="1">Multi-pass membrane protein</topology>
    </subcellularLocation>
</comment>
<evidence type="ECO:0000313" key="15">
    <source>
        <dbReference type="Ensembl" id="ENSSFOP00015004739.2"/>
    </source>
</evidence>
<evidence type="ECO:0000256" key="2">
    <source>
        <dbReference type="ARBA" id="ARBA00022475"/>
    </source>
</evidence>
<dbReference type="GeneTree" id="ENSGT00950000182847"/>
<keyword evidence="12" id="KW-0807">Transducer</keyword>
<dbReference type="GO" id="GO:0005886">
    <property type="term" value="C:plasma membrane"/>
    <property type="evidence" value="ECO:0007669"/>
    <property type="project" value="UniProtKB-SubCell"/>
</dbReference>
<keyword evidence="10" id="KW-0675">Receptor</keyword>
<sequence>MSEVLNLSFHCALPISTDHGLLQMNSSQVSYNGTPDNSFYIVAFQTLESKNYLMLGLSFIYIITLMGNFILLTTVFMNPSLHSPKYIAVCNLAMVDISINSVIIPQMVPVFVFNLSRVPFEMCFSQMFFLHFFGDLESFSLAILAYDRLIAICLPLRYPSINTNQGMCFIVAAVWLLVFFLDAYPVGLASKLPYCGSRVVRSCCCEHGPVYILACTDISFNRRLALTKTMIVLLTPLIFIIFSYIVVVATVLKIASAEKSRKAFHTCFTHLLLVLTYYLPVILAYLLGSQHLALSPDQLIAVLTVSVTMPPMLNPIIYSLKTEEVRVRIMKGLGFSVVVKMLWQF</sequence>
<evidence type="ECO:0000256" key="7">
    <source>
        <dbReference type="ARBA" id="ARBA00023040"/>
    </source>
</evidence>
<feature type="transmembrane region" description="Helical" evidence="13">
    <location>
        <begin position="128"/>
        <end position="146"/>
    </location>
</feature>
<feature type="transmembrane region" description="Helical" evidence="13">
    <location>
        <begin position="299"/>
        <end position="320"/>
    </location>
</feature>
<dbReference type="PRINTS" id="PR00237">
    <property type="entry name" value="GPCRRHODOPSN"/>
</dbReference>
<dbReference type="GO" id="GO:0004930">
    <property type="term" value="F:G protein-coupled receptor activity"/>
    <property type="evidence" value="ECO:0007669"/>
    <property type="project" value="UniProtKB-KW"/>
</dbReference>
<keyword evidence="7" id="KW-0297">G-protein coupled receptor</keyword>
<evidence type="ECO:0000256" key="8">
    <source>
        <dbReference type="ARBA" id="ARBA00023136"/>
    </source>
</evidence>
<dbReference type="PANTHER" id="PTHR26450">
    <property type="entry name" value="OLFACTORY RECEPTOR 56B1-RELATED"/>
    <property type="match status" value="1"/>
</dbReference>
<keyword evidence="9" id="KW-1015">Disulfide bond</keyword>
<dbReference type="AlphaFoldDB" id="A0A8C9R1Q2"/>
<evidence type="ECO:0000256" key="6">
    <source>
        <dbReference type="ARBA" id="ARBA00022989"/>
    </source>
</evidence>
<keyword evidence="2" id="KW-1003">Cell membrane</keyword>
<dbReference type="Pfam" id="PF13853">
    <property type="entry name" value="7tm_4"/>
    <property type="match status" value="1"/>
</dbReference>
<evidence type="ECO:0000256" key="3">
    <source>
        <dbReference type="ARBA" id="ARBA00022606"/>
    </source>
</evidence>
<evidence type="ECO:0000256" key="9">
    <source>
        <dbReference type="ARBA" id="ARBA00023157"/>
    </source>
</evidence>
<dbReference type="PRINTS" id="PR00245">
    <property type="entry name" value="OLFACTORYR"/>
</dbReference>
<evidence type="ECO:0000259" key="14">
    <source>
        <dbReference type="PROSITE" id="PS50262"/>
    </source>
</evidence>
<dbReference type="PROSITE" id="PS50262">
    <property type="entry name" value="G_PROTEIN_RECEP_F1_2"/>
    <property type="match status" value="1"/>
</dbReference>
<dbReference type="InterPro" id="IPR050402">
    <property type="entry name" value="OR51/52/56-like"/>
</dbReference>
<dbReference type="InterPro" id="IPR000725">
    <property type="entry name" value="Olfact_rcpt"/>
</dbReference>
<gene>
    <name evidence="15" type="primary">or40a1</name>
</gene>
<evidence type="ECO:0000313" key="16">
    <source>
        <dbReference type="Proteomes" id="UP000694397"/>
    </source>
</evidence>
<reference evidence="15" key="2">
    <citation type="submission" date="2025-08" db="UniProtKB">
        <authorList>
            <consortium name="Ensembl"/>
        </authorList>
    </citation>
    <scope>IDENTIFICATION</scope>
</reference>
<feature type="transmembrane region" description="Helical" evidence="13">
    <location>
        <begin position="230"/>
        <end position="255"/>
    </location>
</feature>
<evidence type="ECO:0000256" key="10">
    <source>
        <dbReference type="ARBA" id="ARBA00023170"/>
    </source>
</evidence>
<evidence type="ECO:0000256" key="1">
    <source>
        <dbReference type="ARBA" id="ARBA00004651"/>
    </source>
</evidence>
<keyword evidence="5" id="KW-0552">Olfaction</keyword>
<dbReference type="FunFam" id="1.20.1070.10:FF:000024">
    <property type="entry name" value="Olfactory receptor"/>
    <property type="match status" value="1"/>
</dbReference>
<evidence type="ECO:0000256" key="4">
    <source>
        <dbReference type="ARBA" id="ARBA00022692"/>
    </source>
</evidence>
<dbReference type="SUPFAM" id="SSF81321">
    <property type="entry name" value="Family A G protein-coupled receptor-like"/>
    <property type="match status" value="1"/>
</dbReference>
<keyword evidence="3" id="KW-0716">Sensory transduction</keyword>
<feature type="transmembrane region" description="Helical" evidence="13">
    <location>
        <begin position="267"/>
        <end position="287"/>
    </location>
</feature>
<dbReference type="OrthoDB" id="9444602at2759"/>
<dbReference type="GO" id="GO:0004984">
    <property type="term" value="F:olfactory receptor activity"/>
    <property type="evidence" value="ECO:0007669"/>
    <property type="project" value="InterPro"/>
</dbReference>
<dbReference type="Proteomes" id="UP000694397">
    <property type="component" value="Chromosome 10"/>
</dbReference>
<reference evidence="15 16" key="1">
    <citation type="submission" date="2019-04" db="EMBL/GenBank/DDBJ databases">
        <authorList>
            <consortium name="Wellcome Sanger Institute Data Sharing"/>
        </authorList>
    </citation>
    <scope>NUCLEOTIDE SEQUENCE [LARGE SCALE GENOMIC DNA]</scope>
</reference>
<feature type="domain" description="G-protein coupled receptors family 1 profile" evidence="14">
    <location>
        <begin position="67"/>
        <end position="318"/>
    </location>
</feature>
<reference evidence="15" key="3">
    <citation type="submission" date="2025-09" db="UniProtKB">
        <authorList>
            <consortium name="Ensembl"/>
        </authorList>
    </citation>
    <scope>IDENTIFICATION</scope>
</reference>
<protein>
    <submittedName>
        <fullName evidence="15">Odorant receptor, family 40, subfamily A, member 1</fullName>
    </submittedName>
</protein>
<dbReference type="Gene3D" id="1.20.1070.10">
    <property type="entry name" value="Rhodopsin 7-helix transmembrane proteins"/>
    <property type="match status" value="1"/>
</dbReference>
<organism evidence="15 16">
    <name type="scientific">Scleropages formosus</name>
    <name type="common">Asian bonytongue</name>
    <name type="synonym">Osteoglossum formosum</name>
    <dbReference type="NCBI Taxonomy" id="113540"/>
    <lineage>
        <taxon>Eukaryota</taxon>
        <taxon>Metazoa</taxon>
        <taxon>Chordata</taxon>
        <taxon>Craniata</taxon>
        <taxon>Vertebrata</taxon>
        <taxon>Euteleostomi</taxon>
        <taxon>Actinopterygii</taxon>
        <taxon>Neopterygii</taxon>
        <taxon>Teleostei</taxon>
        <taxon>Osteoglossocephala</taxon>
        <taxon>Osteoglossomorpha</taxon>
        <taxon>Osteoglossiformes</taxon>
        <taxon>Osteoglossidae</taxon>
        <taxon>Scleropages</taxon>
    </lineage>
</organism>